<keyword evidence="1" id="KW-0433">Leucine-rich repeat</keyword>
<dbReference type="GO" id="GO:0005737">
    <property type="term" value="C:cytoplasm"/>
    <property type="evidence" value="ECO:0007669"/>
    <property type="project" value="TreeGrafter"/>
</dbReference>
<feature type="coiled-coil region" evidence="7">
    <location>
        <begin position="468"/>
        <end position="546"/>
    </location>
</feature>
<dbReference type="SMART" id="SM00364">
    <property type="entry name" value="LRR_BAC"/>
    <property type="match status" value="3"/>
</dbReference>
<dbReference type="PANTHER" id="PTHR48051">
    <property type="match status" value="1"/>
</dbReference>
<evidence type="ECO:0000256" key="7">
    <source>
        <dbReference type="SAM" id="Coils"/>
    </source>
</evidence>
<comment type="caution">
    <text evidence="10">The sequence shown here is derived from an EMBL/GenBank/DDBJ whole genome shotgun (WGS) entry which is preliminary data.</text>
</comment>
<dbReference type="SUPFAM" id="SSF52058">
    <property type="entry name" value="L domain-like"/>
    <property type="match status" value="1"/>
</dbReference>
<protein>
    <submittedName>
        <fullName evidence="10">LRSM1 ligase</fullName>
    </submittedName>
</protein>
<dbReference type="Gene3D" id="3.30.40.10">
    <property type="entry name" value="Zinc/RING finger domain, C3HC4 (zinc finger)"/>
    <property type="match status" value="1"/>
</dbReference>
<sequence>MPLFFRKKKPSDDARKRLEYQMCLAKEAGAGDILDISKCELSEVPYGAFATCKVLQKKVLIIHTNNLTSLVPKSCSLLSLITVKVLDLHDNQLASLPADIGQLTSLQVLNLERNLLKCLPQSIGDLAQLQMLNVKGNKLKELPTTVSGLRSLRTLDISENMLQELPRVLAHVRTLETLTLDASSMSYPSPDICSAGTESIQQFLCKECGIAYYPPSQYLLPVLENDGGGTSVDGVDRAVHKYLEEESEWQNKFLDYEKRKEKKMQEKLEFERRLNMGQREKKKLVQQVNSQKDEMLQTVREDQMRLEEGLTKHQRYLEEERLKLLQQLKQAEQGIAGRIQKLLEDNQRQGPREWLNSSCLFGRIRMEQLMAITQEETEHLRRREVASAMQQMLAESYKNKLIQMTYESRRQDLVNQACSSLAEMDQKFQQILAWQQLDQNKAVSQILQQIEMQKAAFEALQVKKDLMHRQIRNQIKLIETELLQLTQLELKRQELDTETLQGVIMEQRQALGYLLQQLLKEKKQREEELQQILLEMEAKSETKQENYWLIQYQRLLNQKPLSLKLQEEGLERQLVNLLIELSAERYMPVFAHHRISLQALSTMTASDLEKIGVAEAGLQRAILKRAQEILAVAKTIPELLRTVDAEVPAAPEPSAPFEEPPSPVVPTAPPLQWDEKKSECVVCMEQETQMIFLPCGHVCCCQTCCERLHTCPLCRKDITQRIRIFYSS</sequence>
<dbReference type="SUPFAM" id="SSF47769">
    <property type="entry name" value="SAM/Pointed domain"/>
    <property type="match status" value="1"/>
</dbReference>
<evidence type="ECO:0000256" key="5">
    <source>
        <dbReference type="ARBA" id="ARBA00022833"/>
    </source>
</evidence>
<name>A0A7K5NL91_CHRMC</name>
<evidence type="ECO:0000256" key="1">
    <source>
        <dbReference type="ARBA" id="ARBA00022614"/>
    </source>
</evidence>
<keyword evidence="11" id="KW-1185">Reference proteome</keyword>
<evidence type="ECO:0000256" key="6">
    <source>
        <dbReference type="PROSITE-ProRule" id="PRU00175"/>
    </source>
</evidence>
<feature type="domain" description="SAM" evidence="9">
    <location>
        <begin position="572"/>
        <end position="632"/>
    </location>
</feature>
<dbReference type="GO" id="GO:0016874">
    <property type="term" value="F:ligase activity"/>
    <property type="evidence" value="ECO:0007669"/>
    <property type="project" value="UniProtKB-KW"/>
</dbReference>
<keyword evidence="4 6" id="KW-0863">Zinc-finger</keyword>
<evidence type="ECO:0000256" key="3">
    <source>
        <dbReference type="ARBA" id="ARBA00022737"/>
    </source>
</evidence>
<dbReference type="InterPro" id="IPR050216">
    <property type="entry name" value="LRR_domain-containing"/>
</dbReference>
<dbReference type="CDD" id="cd09523">
    <property type="entry name" value="SAM_TAL"/>
    <property type="match status" value="1"/>
</dbReference>
<feature type="domain" description="RING-type" evidence="8">
    <location>
        <begin position="680"/>
        <end position="715"/>
    </location>
</feature>
<dbReference type="AlphaFoldDB" id="A0A7K5NL91"/>
<dbReference type="SMART" id="SM00454">
    <property type="entry name" value="SAM"/>
    <property type="match status" value="1"/>
</dbReference>
<dbReference type="Gene3D" id="3.80.10.10">
    <property type="entry name" value="Ribonuclease Inhibitor"/>
    <property type="match status" value="1"/>
</dbReference>
<dbReference type="Proteomes" id="UP000524558">
    <property type="component" value="Unassembled WGS sequence"/>
</dbReference>
<dbReference type="PROSITE" id="PS50089">
    <property type="entry name" value="ZF_RING_2"/>
    <property type="match status" value="1"/>
</dbReference>
<dbReference type="Gene3D" id="1.10.150.50">
    <property type="entry name" value="Transcription Factor, Ets-1"/>
    <property type="match status" value="1"/>
</dbReference>
<keyword evidence="5" id="KW-0862">Zinc</keyword>
<dbReference type="Pfam" id="PF13920">
    <property type="entry name" value="zf-C3HC4_3"/>
    <property type="match status" value="1"/>
</dbReference>
<proteinExistence type="predicted"/>
<evidence type="ECO:0000256" key="2">
    <source>
        <dbReference type="ARBA" id="ARBA00022723"/>
    </source>
</evidence>
<dbReference type="InterPro" id="IPR032675">
    <property type="entry name" value="LRR_dom_sf"/>
</dbReference>
<organism evidence="10 11">
    <name type="scientific">Chroicocephalus maculipennis</name>
    <name type="common">Brown-hooded gull</name>
    <name type="synonym">Larus maculipennis</name>
    <dbReference type="NCBI Taxonomy" id="287016"/>
    <lineage>
        <taxon>Eukaryota</taxon>
        <taxon>Metazoa</taxon>
        <taxon>Chordata</taxon>
        <taxon>Craniata</taxon>
        <taxon>Vertebrata</taxon>
        <taxon>Euteleostomi</taxon>
        <taxon>Archelosauria</taxon>
        <taxon>Archosauria</taxon>
        <taxon>Dinosauria</taxon>
        <taxon>Saurischia</taxon>
        <taxon>Theropoda</taxon>
        <taxon>Coelurosauria</taxon>
        <taxon>Aves</taxon>
        <taxon>Neognathae</taxon>
        <taxon>Neoaves</taxon>
        <taxon>Charadriiformes</taxon>
        <taxon>Laridae</taxon>
        <taxon>Chroicocephalus</taxon>
    </lineage>
</organism>
<dbReference type="PROSITE" id="PS50105">
    <property type="entry name" value="SAM_DOMAIN"/>
    <property type="match status" value="1"/>
</dbReference>
<evidence type="ECO:0000313" key="11">
    <source>
        <dbReference type="Proteomes" id="UP000524558"/>
    </source>
</evidence>
<keyword evidence="7" id="KW-0175">Coiled coil</keyword>
<dbReference type="InterPro" id="IPR003591">
    <property type="entry name" value="Leu-rich_rpt_typical-subtyp"/>
</dbReference>
<dbReference type="FunFam" id="3.80.10.10:FF:000174">
    <property type="entry name" value="E3 ubiquitin-protein ligase LRSAM1 isoform 1"/>
    <property type="match status" value="1"/>
</dbReference>
<dbReference type="FunFam" id="1.10.1170.10:FF:000002">
    <property type="entry name" value="Baculoviral IAP repeat containing 7"/>
    <property type="match status" value="1"/>
</dbReference>
<accession>A0A7K5NL91</accession>
<dbReference type="InterPro" id="IPR013083">
    <property type="entry name" value="Znf_RING/FYVE/PHD"/>
</dbReference>
<reference evidence="10 11" key="1">
    <citation type="submission" date="2019-09" db="EMBL/GenBank/DDBJ databases">
        <title>Bird 10,000 Genomes (B10K) Project - Family phase.</title>
        <authorList>
            <person name="Zhang G."/>
        </authorList>
    </citation>
    <scope>NUCLEOTIDE SEQUENCE [LARGE SCALE GENOMIC DNA]</scope>
    <source>
        <strain evidence="10">B10K-DU-021-33</strain>
        <tissue evidence="10">Mixed tissue sample</tissue>
    </source>
</reference>
<dbReference type="PANTHER" id="PTHR48051:SF47">
    <property type="entry name" value="LEUCINE RICH REPEAT AND STERILE ALPHA MOTIF CONTAINING 1"/>
    <property type="match status" value="1"/>
</dbReference>
<evidence type="ECO:0000256" key="4">
    <source>
        <dbReference type="ARBA" id="ARBA00022771"/>
    </source>
</evidence>
<gene>
    <name evidence="10" type="primary">Lrsam1</name>
    <name evidence="10" type="ORF">CHRMAC_R06524</name>
</gene>
<dbReference type="InterPro" id="IPR001611">
    <property type="entry name" value="Leu-rich_rpt"/>
</dbReference>
<dbReference type="InterPro" id="IPR013761">
    <property type="entry name" value="SAM/pointed_sf"/>
</dbReference>
<evidence type="ECO:0000259" key="9">
    <source>
        <dbReference type="PROSITE" id="PS50105"/>
    </source>
</evidence>
<keyword evidence="10" id="KW-0436">Ligase</keyword>
<dbReference type="SUPFAM" id="SSF57850">
    <property type="entry name" value="RING/U-box"/>
    <property type="match status" value="1"/>
</dbReference>
<keyword evidence="3" id="KW-0677">Repeat</keyword>
<keyword evidence="2" id="KW-0479">Metal-binding</keyword>
<dbReference type="Pfam" id="PF00536">
    <property type="entry name" value="SAM_1"/>
    <property type="match status" value="1"/>
</dbReference>
<dbReference type="InterPro" id="IPR001841">
    <property type="entry name" value="Znf_RING"/>
</dbReference>
<dbReference type="EMBL" id="VYZF01000871">
    <property type="protein sequence ID" value="NWT42973.1"/>
    <property type="molecule type" value="Genomic_DNA"/>
</dbReference>
<dbReference type="GO" id="GO:0008270">
    <property type="term" value="F:zinc ion binding"/>
    <property type="evidence" value="ECO:0007669"/>
    <property type="project" value="UniProtKB-KW"/>
</dbReference>
<feature type="non-terminal residue" evidence="10">
    <location>
        <position position="1"/>
    </location>
</feature>
<dbReference type="CDD" id="cd16515">
    <property type="entry name" value="RING-HC_LRSAM1"/>
    <property type="match status" value="1"/>
</dbReference>
<dbReference type="Pfam" id="PF13855">
    <property type="entry name" value="LRR_8"/>
    <property type="match status" value="1"/>
</dbReference>
<dbReference type="SMART" id="SM00369">
    <property type="entry name" value="LRR_TYP"/>
    <property type="match status" value="4"/>
</dbReference>
<feature type="non-terminal residue" evidence="10">
    <location>
        <position position="728"/>
    </location>
</feature>
<dbReference type="InterPro" id="IPR001660">
    <property type="entry name" value="SAM"/>
</dbReference>
<evidence type="ECO:0000259" key="8">
    <source>
        <dbReference type="PROSITE" id="PS50089"/>
    </source>
</evidence>
<evidence type="ECO:0000313" key="10">
    <source>
        <dbReference type="EMBL" id="NWT42973.1"/>
    </source>
</evidence>